<reference evidence="2" key="1">
    <citation type="submission" date="2021-06" db="EMBL/GenBank/DDBJ databases">
        <authorList>
            <person name="Kallberg Y."/>
            <person name="Tangrot J."/>
            <person name="Rosling A."/>
        </authorList>
    </citation>
    <scope>NUCLEOTIDE SEQUENCE</scope>
    <source>
        <strain evidence="2">IN212</strain>
    </source>
</reference>
<comment type="caution">
    <text evidence="2">The sequence shown here is derived from an EMBL/GenBank/DDBJ whole genome shotgun (WGS) entry which is preliminary data.</text>
</comment>
<protein>
    <submittedName>
        <fullName evidence="2">9595_t:CDS:1</fullName>
    </submittedName>
</protein>
<dbReference type="EMBL" id="CAJVPZ010027874">
    <property type="protein sequence ID" value="CAG8729621.1"/>
    <property type="molecule type" value="Genomic_DNA"/>
</dbReference>
<evidence type="ECO:0000313" key="3">
    <source>
        <dbReference type="Proteomes" id="UP000789396"/>
    </source>
</evidence>
<organism evidence="2 3">
    <name type="scientific">Racocetra fulgida</name>
    <dbReference type="NCBI Taxonomy" id="60492"/>
    <lineage>
        <taxon>Eukaryota</taxon>
        <taxon>Fungi</taxon>
        <taxon>Fungi incertae sedis</taxon>
        <taxon>Mucoromycota</taxon>
        <taxon>Glomeromycotina</taxon>
        <taxon>Glomeromycetes</taxon>
        <taxon>Diversisporales</taxon>
        <taxon>Gigasporaceae</taxon>
        <taxon>Racocetra</taxon>
    </lineage>
</organism>
<feature type="non-terminal residue" evidence="2">
    <location>
        <position position="1"/>
    </location>
</feature>
<feature type="region of interest" description="Disordered" evidence="1">
    <location>
        <begin position="201"/>
        <end position="222"/>
    </location>
</feature>
<dbReference type="Proteomes" id="UP000789396">
    <property type="component" value="Unassembled WGS sequence"/>
</dbReference>
<proteinExistence type="predicted"/>
<feature type="non-terminal residue" evidence="2">
    <location>
        <position position="222"/>
    </location>
</feature>
<accession>A0A9N9ICU2</accession>
<evidence type="ECO:0000313" key="2">
    <source>
        <dbReference type="EMBL" id="CAG8729621.1"/>
    </source>
</evidence>
<dbReference type="AlphaFoldDB" id="A0A9N9ICU2"/>
<keyword evidence="3" id="KW-1185">Reference proteome</keyword>
<name>A0A9N9ICU2_9GLOM</name>
<dbReference type="OrthoDB" id="2487623at2759"/>
<gene>
    <name evidence="2" type="ORF">RFULGI_LOCUS12029</name>
</gene>
<evidence type="ECO:0000256" key="1">
    <source>
        <dbReference type="SAM" id="MobiDB-lite"/>
    </source>
</evidence>
<sequence length="222" mass="25761">IMGWKDVANSLKEKTLNHKEQTREPFTISFTKNSSDVNTVIQNLLKWRSDLNRLDDSENQIKIDKINHFLELRKYYIDLFLIATSEPPNEYAKFGIRYKKERHIPLGKNVNQKSLREWIGYQVCTSLSISQKTENRYFNSLGLISGLLNEFTVESLVQANATLEFFIKLKSSNRIPFYQTCKGVKNIKFGSIFQMNLNEVENESDEESDEVEIGNDESDDDG</sequence>